<dbReference type="AlphaFoldDB" id="A0A5B2XGJ7"/>
<dbReference type="OrthoDB" id="9813713at2"/>
<gene>
    <name evidence="1" type="ORF">F0L68_13145</name>
</gene>
<sequence>MNGTLIFDGGCGFCTRSRNLLTRLDRHGRVGTVPFQEDGVEERTGLRPDQLAASVWWLDADGGRCGGAEAVNSALSAALGTRLPLLVYRLPGMGRLQEAVYRWVAANRYRFPGVTPWCQQHPAGCRPA</sequence>
<comment type="caution">
    <text evidence="1">The sequence shown here is derived from an EMBL/GenBank/DDBJ whole genome shotgun (WGS) entry which is preliminary data.</text>
</comment>
<reference evidence="1 2" key="2">
    <citation type="submission" date="2019-09" db="EMBL/GenBank/DDBJ databases">
        <authorList>
            <person name="Jin C."/>
        </authorList>
    </citation>
    <scope>NUCLEOTIDE SEQUENCE [LARGE SCALE GENOMIC DNA]</scope>
    <source>
        <strain evidence="1 2">AN110305</strain>
    </source>
</reference>
<evidence type="ECO:0000313" key="2">
    <source>
        <dbReference type="Proteomes" id="UP000323454"/>
    </source>
</evidence>
<proteinExistence type="predicted"/>
<organism evidence="1 2">
    <name type="scientific">Solihabitans fulvus</name>
    <dbReference type="NCBI Taxonomy" id="1892852"/>
    <lineage>
        <taxon>Bacteria</taxon>
        <taxon>Bacillati</taxon>
        <taxon>Actinomycetota</taxon>
        <taxon>Actinomycetes</taxon>
        <taxon>Pseudonocardiales</taxon>
        <taxon>Pseudonocardiaceae</taxon>
        <taxon>Solihabitans</taxon>
    </lineage>
</organism>
<keyword evidence="2" id="KW-1185">Reference proteome</keyword>
<reference evidence="1 2" key="1">
    <citation type="submission" date="2019-09" db="EMBL/GenBank/DDBJ databases">
        <title>Goodfellowia gen. nov., a new genus of the Pseudonocardineae related to Actinoalloteichus, containing Goodfellowia coeruleoviolacea gen. nov., comb. nov. gen. nov., comb. nov.</title>
        <authorList>
            <person name="Labeda D."/>
        </authorList>
    </citation>
    <scope>NUCLEOTIDE SEQUENCE [LARGE SCALE GENOMIC DNA]</scope>
    <source>
        <strain evidence="1 2">AN110305</strain>
    </source>
</reference>
<dbReference type="InterPro" id="IPR007263">
    <property type="entry name" value="DCC1-like"/>
</dbReference>
<name>A0A5B2XGJ7_9PSEU</name>
<dbReference type="EMBL" id="VUOB01000022">
    <property type="protein sequence ID" value="KAA2262229.1"/>
    <property type="molecule type" value="Genomic_DNA"/>
</dbReference>
<dbReference type="GO" id="GO:0015035">
    <property type="term" value="F:protein-disulfide reductase activity"/>
    <property type="evidence" value="ECO:0007669"/>
    <property type="project" value="InterPro"/>
</dbReference>
<dbReference type="RefSeq" id="WP_149849812.1">
    <property type="nucleotide sequence ID" value="NZ_VUOB01000022.1"/>
</dbReference>
<accession>A0A5B2XGJ7</accession>
<dbReference type="Proteomes" id="UP000323454">
    <property type="component" value="Unassembled WGS sequence"/>
</dbReference>
<protein>
    <submittedName>
        <fullName evidence="1">DUF393 domain-containing protein</fullName>
    </submittedName>
</protein>
<evidence type="ECO:0000313" key="1">
    <source>
        <dbReference type="EMBL" id="KAA2262229.1"/>
    </source>
</evidence>
<dbReference type="Pfam" id="PF04134">
    <property type="entry name" value="DCC1-like"/>
    <property type="match status" value="1"/>
</dbReference>